<accession>A0ABT1X8W8</accession>
<comment type="caution">
    <text evidence="1">The sequence shown here is derived from an EMBL/GenBank/DDBJ whole genome shotgun (WGS) entry which is preliminary data.</text>
</comment>
<proteinExistence type="predicted"/>
<dbReference type="RefSeq" id="WP_257717869.1">
    <property type="nucleotide sequence ID" value="NZ_JANJOU010000019.1"/>
</dbReference>
<protein>
    <recommendedName>
        <fullName evidence="3">DUF2934 domain-containing protein</fullName>
    </recommendedName>
</protein>
<name>A0ABT1X8W8_9PROT</name>
<dbReference type="EMBL" id="JANJOU010000019">
    <property type="protein sequence ID" value="MCR0984211.1"/>
    <property type="molecule type" value="Genomic_DNA"/>
</dbReference>
<gene>
    <name evidence="1" type="ORF">NRP21_19320</name>
</gene>
<dbReference type="Proteomes" id="UP001524642">
    <property type="component" value="Unassembled WGS sequence"/>
</dbReference>
<organism evidence="1 2">
    <name type="scientific">Roseomonas populi</name>
    <dbReference type="NCBI Taxonomy" id="3121582"/>
    <lineage>
        <taxon>Bacteria</taxon>
        <taxon>Pseudomonadati</taxon>
        <taxon>Pseudomonadota</taxon>
        <taxon>Alphaproteobacteria</taxon>
        <taxon>Acetobacterales</taxon>
        <taxon>Roseomonadaceae</taxon>
        <taxon>Roseomonas</taxon>
    </lineage>
</organism>
<reference evidence="1 2" key="1">
    <citation type="submission" date="2022-06" db="EMBL/GenBank/DDBJ databases">
        <title>Roseomonas CN29.</title>
        <authorList>
            <person name="Cheng Y."/>
            <person name="He X."/>
        </authorList>
    </citation>
    <scope>NUCLEOTIDE SEQUENCE [LARGE SCALE GENOMIC DNA]</scope>
    <source>
        <strain evidence="1 2">CN29</strain>
    </source>
</reference>
<evidence type="ECO:0000313" key="2">
    <source>
        <dbReference type="Proteomes" id="UP001524642"/>
    </source>
</evidence>
<keyword evidence="2" id="KW-1185">Reference proteome</keyword>
<evidence type="ECO:0008006" key="3">
    <source>
        <dbReference type="Google" id="ProtNLM"/>
    </source>
</evidence>
<evidence type="ECO:0000313" key="1">
    <source>
        <dbReference type="EMBL" id="MCR0984211.1"/>
    </source>
</evidence>
<sequence length="78" mass="8598">MANPPRMTDAQRAYEARRAAKAGLSLEKWLAAKEKDREEERRVAAGAAAARAAAVEPAKKPNLFRRLLDRAQQPLKGS</sequence>